<dbReference type="Pfam" id="PF12833">
    <property type="entry name" value="HTH_18"/>
    <property type="match status" value="1"/>
</dbReference>
<dbReference type="InterPro" id="IPR009057">
    <property type="entry name" value="Homeodomain-like_sf"/>
</dbReference>
<keyword evidence="1" id="KW-0805">Transcription regulation</keyword>
<keyword evidence="2" id="KW-0238">DNA-binding</keyword>
<dbReference type="PANTHER" id="PTHR43280">
    <property type="entry name" value="ARAC-FAMILY TRANSCRIPTIONAL REGULATOR"/>
    <property type="match status" value="1"/>
</dbReference>
<dbReference type="RefSeq" id="WP_064677069.1">
    <property type="nucleotide sequence ID" value="NZ_CP014870.1"/>
</dbReference>
<evidence type="ECO:0000256" key="1">
    <source>
        <dbReference type="ARBA" id="ARBA00023015"/>
    </source>
</evidence>
<dbReference type="InterPro" id="IPR018060">
    <property type="entry name" value="HTH_AraC"/>
</dbReference>
<protein>
    <submittedName>
        <fullName evidence="5">AraC family transcriptional regulator</fullName>
    </submittedName>
</protein>
<evidence type="ECO:0000313" key="6">
    <source>
        <dbReference type="Proteomes" id="UP000078354"/>
    </source>
</evidence>
<proteinExistence type="predicted"/>
<gene>
    <name evidence="5" type="ORF">PMA3_10450</name>
</gene>
<reference evidence="5 6" key="1">
    <citation type="journal article" date="2018" name="Syst. Appl. Microbiol.">
        <title>Pseudomonas silesiensis sp. nov. strain A3T isolated from a biological pesticide sewage treatment plant and analysis of the complete genome sequence.</title>
        <authorList>
            <person name="Kaminski M.A."/>
            <person name="Furmanczyk E.M."/>
            <person name="Sobczak A."/>
            <person name="Dziembowski A."/>
            <person name="Lipinski L."/>
        </authorList>
    </citation>
    <scope>NUCLEOTIDE SEQUENCE [LARGE SCALE GENOMIC DNA]</scope>
    <source>
        <strain evidence="5 6">A3</strain>
    </source>
</reference>
<evidence type="ECO:0000259" key="4">
    <source>
        <dbReference type="PROSITE" id="PS01124"/>
    </source>
</evidence>
<dbReference type="KEGG" id="psil:PMA3_10450"/>
<evidence type="ECO:0000313" key="5">
    <source>
        <dbReference type="EMBL" id="ANJ55537.1"/>
    </source>
</evidence>
<name>A0A191YRN5_9PSED</name>
<evidence type="ECO:0000256" key="3">
    <source>
        <dbReference type="ARBA" id="ARBA00023163"/>
    </source>
</evidence>
<feature type="domain" description="HTH araC/xylS-type" evidence="4">
    <location>
        <begin position="197"/>
        <end position="295"/>
    </location>
</feature>
<dbReference type="InterPro" id="IPR003313">
    <property type="entry name" value="AraC-bd"/>
</dbReference>
<dbReference type="SUPFAM" id="SSF51182">
    <property type="entry name" value="RmlC-like cupins"/>
    <property type="match status" value="1"/>
</dbReference>
<sequence>MPDSRAALFKQRPAELEVILPEPDQCFRWYEHDYPYALARWNHHPEFEIHLIRQGSGKLVAGDYIGAFGAGHVALIGPDLPHDWIGDLAPGEYLSGRDVVLQFDGAALLALRGTLPELGELQHLFANARRGLEFTGATAVQAARLLEDIGSAQGLERLILFLQLINTLLKAPTQEAHLLASACYAPTLDERSSERINKAFDYLLTELTGDLRLSVIAQQLDMSEPGFSRFFKRITGHGFIDLMRKLRVQRACRLLLQTEMSVADICFEVGYANLSNFNRHFRIEMDQTPSEYRRAMAMTLFNRNAVHPALPFTTAH</sequence>
<dbReference type="STRING" id="1853130.PMA3_10450"/>
<dbReference type="CDD" id="cd06976">
    <property type="entry name" value="cupin_MtlR-like_N"/>
    <property type="match status" value="1"/>
</dbReference>
<dbReference type="PROSITE" id="PS01124">
    <property type="entry name" value="HTH_ARAC_FAMILY_2"/>
    <property type="match status" value="1"/>
</dbReference>
<dbReference type="Pfam" id="PF02311">
    <property type="entry name" value="AraC_binding"/>
    <property type="match status" value="1"/>
</dbReference>
<dbReference type="EMBL" id="CP014870">
    <property type="protein sequence ID" value="ANJ55537.1"/>
    <property type="molecule type" value="Genomic_DNA"/>
</dbReference>
<dbReference type="GO" id="GO:0043565">
    <property type="term" value="F:sequence-specific DNA binding"/>
    <property type="evidence" value="ECO:0007669"/>
    <property type="project" value="InterPro"/>
</dbReference>
<dbReference type="OrthoDB" id="9816011at2"/>
<dbReference type="SMART" id="SM00342">
    <property type="entry name" value="HTH_ARAC"/>
    <property type="match status" value="1"/>
</dbReference>
<keyword evidence="6" id="KW-1185">Reference proteome</keyword>
<keyword evidence="3" id="KW-0804">Transcription</keyword>
<dbReference type="InterPro" id="IPR011051">
    <property type="entry name" value="RmlC_Cupin_sf"/>
</dbReference>
<dbReference type="Gene3D" id="1.10.10.60">
    <property type="entry name" value="Homeodomain-like"/>
    <property type="match status" value="2"/>
</dbReference>
<organism evidence="5 6">
    <name type="scientific">Pseudomonas silesiensis</name>
    <dbReference type="NCBI Taxonomy" id="1853130"/>
    <lineage>
        <taxon>Bacteria</taxon>
        <taxon>Pseudomonadati</taxon>
        <taxon>Pseudomonadota</taxon>
        <taxon>Gammaproteobacteria</taxon>
        <taxon>Pseudomonadales</taxon>
        <taxon>Pseudomonadaceae</taxon>
        <taxon>Pseudomonas</taxon>
    </lineage>
</organism>
<dbReference type="GO" id="GO:0003700">
    <property type="term" value="F:DNA-binding transcription factor activity"/>
    <property type="evidence" value="ECO:0007669"/>
    <property type="project" value="InterPro"/>
</dbReference>
<accession>A0A191YRN5</accession>
<dbReference type="SUPFAM" id="SSF46689">
    <property type="entry name" value="Homeodomain-like"/>
    <property type="match status" value="2"/>
</dbReference>
<dbReference type="PANTHER" id="PTHR43280:SF27">
    <property type="entry name" value="TRANSCRIPTIONAL REGULATOR MTLR"/>
    <property type="match status" value="1"/>
</dbReference>
<evidence type="ECO:0000256" key="2">
    <source>
        <dbReference type="ARBA" id="ARBA00023125"/>
    </source>
</evidence>
<dbReference type="Proteomes" id="UP000078354">
    <property type="component" value="Chromosome"/>
</dbReference>
<dbReference type="AlphaFoldDB" id="A0A191YRN5"/>